<dbReference type="EMBL" id="CABFNH010000012">
    <property type="protein sequence ID" value="VTZ90020.1"/>
    <property type="molecule type" value="Genomic_DNA"/>
</dbReference>
<reference evidence="3 5" key="2">
    <citation type="submission" date="2019-06" db="EMBL/GenBank/DDBJ databases">
        <authorList>
            <person name="Rodrigo-Torres L."/>
            <person name="Arahal R. D."/>
            <person name="Lucena T."/>
        </authorList>
    </citation>
    <scope>NUCLEOTIDE SEQUENCE [LARGE SCALE GENOMIC DNA]</scope>
    <source>
        <strain evidence="3 5">INIA P508</strain>
    </source>
</reference>
<evidence type="ECO:0000256" key="1">
    <source>
        <dbReference type="SAM" id="Phobius"/>
    </source>
</evidence>
<dbReference type="EMBL" id="JROC01000029">
    <property type="protein sequence ID" value="KGL67035.1"/>
    <property type="molecule type" value="Genomic_DNA"/>
</dbReference>
<keyword evidence="1" id="KW-0812">Transmembrane</keyword>
<dbReference type="AlphaFoldDB" id="A0A099YER4"/>
<protein>
    <submittedName>
        <fullName evidence="2">Uncharacterized protein</fullName>
    </submittedName>
</protein>
<dbReference type="RefSeq" id="WP_034539868.1">
    <property type="nucleotide sequence ID" value="NZ_CABFNH010000012.1"/>
</dbReference>
<name>A0A099YER4_LIMMU</name>
<sequence>MRLFIMILVSAIIVIAIYLLIHRTMINRATLMLRKQAQAATDAAMAYALKQNLLQLPSMPESQLVADVWGKGVLAFEYTLKAKKVTELKEKDVEMALNAYAKEKHLDHLPTAVKTFVVTDWWTYEQMLHIDVAYIYNEATREYVMDLRKLNQNN</sequence>
<proteinExistence type="predicted"/>
<evidence type="ECO:0000313" key="4">
    <source>
        <dbReference type="Proteomes" id="UP000030001"/>
    </source>
</evidence>
<evidence type="ECO:0000313" key="3">
    <source>
        <dbReference type="EMBL" id="VTZ90020.1"/>
    </source>
</evidence>
<evidence type="ECO:0000313" key="2">
    <source>
        <dbReference type="EMBL" id="KGL67035.1"/>
    </source>
</evidence>
<dbReference type="Proteomes" id="UP000365705">
    <property type="component" value="Unassembled WGS sequence"/>
</dbReference>
<feature type="transmembrane region" description="Helical" evidence="1">
    <location>
        <begin position="6"/>
        <end position="26"/>
    </location>
</feature>
<keyword evidence="1" id="KW-0472">Membrane</keyword>
<dbReference type="Proteomes" id="UP000030001">
    <property type="component" value="Unassembled WGS sequence"/>
</dbReference>
<gene>
    <name evidence="3" type="ORF">LMUP508_01014</name>
    <name evidence="2" type="ORF">LX03_04445</name>
</gene>
<evidence type="ECO:0000313" key="5">
    <source>
        <dbReference type="Proteomes" id="UP000365705"/>
    </source>
</evidence>
<reference evidence="2 4" key="1">
    <citation type="submission" date="2014-09" db="EMBL/GenBank/DDBJ databases">
        <title>Lactobacillus mucosae CRL573 Genome Sequencing.</title>
        <authorList>
            <person name="Bleckwedel J."/>
            <person name="Teran L.C."/>
            <person name="Bonacina J."/>
            <person name="Saavedra L."/>
            <person name="Mozzi F.B."/>
            <person name="Raya R.R."/>
        </authorList>
    </citation>
    <scope>NUCLEOTIDE SEQUENCE [LARGE SCALE GENOMIC DNA]</scope>
    <source>
        <strain evidence="2 4">CRL573</strain>
    </source>
</reference>
<organism evidence="2 4">
    <name type="scientific">Limosilactobacillus mucosae</name>
    <name type="common">Lactobacillus mucosae</name>
    <dbReference type="NCBI Taxonomy" id="97478"/>
    <lineage>
        <taxon>Bacteria</taxon>
        <taxon>Bacillati</taxon>
        <taxon>Bacillota</taxon>
        <taxon>Bacilli</taxon>
        <taxon>Lactobacillales</taxon>
        <taxon>Lactobacillaceae</taxon>
        <taxon>Limosilactobacillus</taxon>
    </lineage>
</organism>
<keyword evidence="1" id="KW-1133">Transmembrane helix</keyword>
<accession>A0A099YER4</accession>